<keyword evidence="1" id="KW-0732">Signal</keyword>
<dbReference type="PROSITE" id="PS51257">
    <property type="entry name" value="PROKAR_LIPOPROTEIN"/>
    <property type="match status" value="1"/>
</dbReference>
<dbReference type="HOGENOM" id="CLU_2506844_0_0_9"/>
<dbReference type="RefSeq" id="WP_014256403.1">
    <property type="nucleotide sequence ID" value="NC_016627.1"/>
</dbReference>
<dbReference type="AlphaFoldDB" id="G8LXF3"/>
<dbReference type="KEGG" id="ccl:Clocl_3373"/>
<evidence type="ECO:0000256" key="1">
    <source>
        <dbReference type="SAM" id="SignalP"/>
    </source>
</evidence>
<accession>G8LXF3</accession>
<gene>
    <name evidence="2" type="ordered locus">Clocl_3373</name>
</gene>
<organism evidence="2 3">
    <name type="scientific">Acetivibrio clariflavus (strain DSM 19732 / NBRC 101661 / EBR45)</name>
    <name type="common">Clostridium clariflavum</name>
    <dbReference type="NCBI Taxonomy" id="720554"/>
    <lineage>
        <taxon>Bacteria</taxon>
        <taxon>Bacillati</taxon>
        <taxon>Bacillota</taxon>
        <taxon>Clostridia</taxon>
        <taxon>Eubacteriales</taxon>
        <taxon>Oscillospiraceae</taxon>
        <taxon>Acetivibrio</taxon>
    </lineage>
</organism>
<evidence type="ECO:0000313" key="3">
    <source>
        <dbReference type="Proteomes" id="UP000005435"/>
    </source>
</evidence>
<feature type="signal peptide" evidence="1">
    <location>
        <begin position="1"/>
        <end position="20"/>
    </location>
</feature>
<dbReference type="EMBL" id="CP003065">
    <property type="protein sequence ID" value="AEV69871.1"/>
    <property type="molecule type" value="Genomic_DNA"/>
</dbReference>
<name>G8LXF3_ACECE</name>
<keyword evidence="3" id="KW-1185">Reference proteome</keyword>
<feature type="chain" id="PRO_5003510880" evidence="1">
    <location>
        <begin position="21"/>
        <end position="85"/>
    </location>
</feature>
<sequence length="85" mass="8859" precursor="true">MRADLIIAASALAFLLSSCAAKEVSNVNEIATIHPLSGEVQNSPIMPVDVPSAGGDKAYDSIIKNGNPDEIAEKINNGDLDIKVP</sequence>
<dbReference type="Proteomes" id="UP000005435">
    <property type="component" value="Chromosome"/>
</dbReference>
<reference evidence="2 3" key="2">
    <citation type="journal article" date="2012" name="Stand. Genomic Sci.">
        <title>Complete Genome Sequence of Clostridium clariflavum DSM 19732.</title>
        <authorList>
            <person name="Izquierdo J.A."/>
            <person name="Goodwin L."/>
            <person name="Davenport K.W."/>
            <person name="Teshima H."/>
            <person name="Bruce D."/>
            <person name="Detter C."/>
            <person name="Tapia R."/>
            <person name="Han S."/>
            <person name="Land M."/>
            <person name="Hauser L."/>
            <person name="Jeffries C.D."/>
            <person name="Han J."/>
            <person name="Pitluck S."/>
            <person name="Nolan M."/>
            <person name="Chen A."/>
            <person name="Huntemann M."/>
            <person name="Mavromatis K."/>
            <person name="Mikhailova N."/>
            <person name="Liolios K."/>
            <person name="Woyke T."/>
            <person name="Lynd L.R."/>
        </authorList>
    </citation>
    <scope>NUCLEOTIDE SEQUENCE [LARGE SCALE GENOMIC DNA]</scope>
    <source>
        <strain evidence="3">DSM 19732 / NBRC 101661 / EBR45</strain>
    </source>
</reference>
<proteinExistence type="predicted"/>
<reference evidence="3" key="1">
    <citation type="submission" date="2011-12" db="EMBL/GenBank/DDBJ databases">
        <title>Complete sequence of Clostridium clariflavum DSM 19732.</title>
        <authorList>
            <consortium name="US DOE Joint Genome Institute"/>
            <person name="Lucas S."/>
            <person name="Han J."/>
            <person name="Lapidus A."/>
            <person name="Cheng J.-F."/>
            <person name="Goodwin L."/>
            <person name="Pitluck S."/>
            <person name="Peters L."/>
            <person name="Teshima H."/>
            <person name="Detter J.C."/>
            <person name="Han C."/>
            <person name="Tapia R."/>
            <person name="Land M."/>
            <person name="Hauser L."/>
            <person name="Kyrpides N."/>
            <person name="Ivanova N."/>
            <person name="Pagani I."/>
            <person name="Kitzmiller T."/>
            <person name="Lynd L."/>
            <person name="Izquierdo J."/>
            <person name="Woyke T."/>
        </authorList>
    </citation>
    <scope>NUCLEOTIDE SEQUENCE [LARGE SCALE GENOMIC DNA]</scope>
    <source>
        <strain evidence="3">DSM 19732 / NBRC 101661 / EBR45</strain>
    </source>
</reference>
<evidence type="ECO:0000313" key="2">
    <source>
        <dbReference type="EMBL" id="AEV69871.1"/>
    </source>
</evidence>
<protein>
    <submittedName>
        <fullName evidence="2">Uncharacterized protein</fullName>
    </submittedName>
</protein>